<dbReference type="SUPFAM" id="SSF51905">
    <property type="entry name" value="FAD/NAD(P)-binding domain"/>
    <property type="match status" value="1"/>
</dbReference>
<proteinExistence type="predicted"/>
<reference evidence="1 2" key="1">
    <citation type="submission" date="2019-07" db="EMBL/GenBank/DDBJ databases">
        <title>Whole genome shotgun sequence of Swaminathania salitolerans NBRC 104436.</title>
        <authorList>
            <person name="Hosoyama A."/>
            <person name="Uohara A."/>
            <person name="Ohji S."/>
            <person name="Ichikawa N."/>
        </authorList>
    </citation>
    <scope>NUCLEOTIDE SEQUENCE [LARGE SCALE GENOMIC DNA]</scope>
    <source>
        <strain evidence="1 2">NBRC 104436</strain>
    </source>
</reference>
<accession>A0A511BSW1</accession>
<dbReference type="InterPro" id="IPR036188">
    <property type="entry name" value="FAD/NAD-bd_sf"/>
</dbReference>
<organism evidence="1 2">
    <name type="scientific">Swaminathania salitolerans</name>
    <dbReference type="NCBI Taxonomy" id="182838"/>
    <lineage>
        <taxon>Bacteria</taxon>
        <taxon>Pseudomonadati</taxon>
        <taxon>Pseudomonadota</taxon>
        <taxon>Alphaproteobacteria</taxon>
        <taxon>Acetobacterales</taxon>
        <taxon>Acetobacteraceae</taxon>
        <taxon>Swaminathania</taxon>
    </lineage>
</organism>
<dbReference type="AlphaFoldDB" id="A0A511BSW1"/>
<comment type="caution">
    <text evidence="1">The sequence shown here is derived from an EMBL/GenBank/DDBJ whole genome shotgun (WGS) entry which is preliminary data.</text>
</comment>
<protein>
    <submittedName>
        <fullName evidence="1">Uncharacterized protein</fullName>
    </submittedName>
</protein>
<dbReference type="RefSeq" id="WP_147092059.1">
    <property type="nucleotide sequence ID" value="NZ_BJVC01000001.1"/>
</dbReference>
<evidence type="ECO:0000313" key="1">
    <source>
        <dbReference type="EMBL" id="GEL01028.1"/>
    </source>
</evidence>
<sequence length="309" mass="34044">MRLRIAIVGGGVAAGLAASMLSRNNDVVLFRPSRLNASPIPEIVPRRVFFERAFLSRRAEDRIIQAAETPVRSVTWRKSGGTRTRRLRTDSRYLVYDKGRLAKALLEEICLLDLAEKDVPEIGAVTGFHTVLDCRGAKAVQADPAYRTEMRGYARTRCRYMLAERPDYLDPATMEFWSETTALGHRRTFYIVPVGDCTVSLGCSSHPSDPVGHEELMLAARAAGVEIAETAIRVLGEAEPRPTVTRKRLSQVYPLGDANGLPCPLTEYGTLKALSQLAVMCGGQSLPHDVLARPISSEVDPHIPMELFA</sequence>
<gene>
    <name evidence="1" type="ORF">SSA02_01910</name>
</gene>
<dbReference type="OrthoDB" id="9255595at2"/>
<evidence type="ECO:0000313" key="2">
    <source>
        <dbReference type="Proteomes" id="UP000321405"/>
    </source>
</evidence>
<dbReference type="Proteomes" id="UP000321405">
    <property type="component" value="Unassembled WGS sequence"/>
</dbReference>
<dbReference type="EMBL" id="BJVC01000001">
    <property type="protein sequence ID" value="GEL01028.1"/>
    <property type="molecule type" value="Genomic_DNA"/>
</dbReference>
<keyword evidence="2" id="KW-1185">Reference proteome</keyword>
<name>A0A511BSW1_9PROT</name>